<organism evidence="2 3">
    <name type="scientific">Sphingomonas jatrophae</name>
    <dbReference type="NCBI Taxonomy" id="1166337"/>
    <lineage>
        <taxon>Bacteria</taxon>
        <taxon>Pseudomonadati</taxon>
        <taxon>Pseudomonadota</taxon>
        <taxon>Alphaproteobacteria</taxon>
        <taxon>Sphingomonadales</taxon>
        <taxon>Sphingomonadaceae</taxon>
        <taxon>Sphingomonas</taxon>
    </lineage>
</organism>
<dbReference type="AlphaFoldDB" id="A0A1I6JTF0"/>
<sequence>MSFMDRVIGALTPPESDETRMEARASARRQAIGGDWLALVLDHHEQIEAAFAAVKAAPDASSARAEQKKLALLLNGHAMAEEAVLYPEMADSGHKGHAGMAYEEQAMTKVQLALLDKLEPLTKDYYDKLEHIRGAVTHHMYQEESSWFLDLKREVPGSRQAVLADRYKEEVHRYAPDLLA</sequence>
<dbReference type="PANTHER" id="PTHR35585:SF1">
    <property type="entry name" value="HHE DOMAIN PROTEIN (AFU_ORTHOLOGUE AFUA_4G00730)"/>
    <property type="match status" value="1"/>
</dbReference>
<gene>
    <name evidence="2" type="ORF">SAMN05192580_0841</name>
</gene>
<dbReference type="STRING" id="1166337.SAMN05192580_0841"/>
<dbReference type="Pfam" id="PF01814">
    <property type="entry name" value="Hemerythrin"/>
    <property type="match status" value="1"/>
</dbReference>
<dbReference type="PANTHER" id="PTHR35585">
    <property type="entry name" value="HHE DOMAIN PROTEIN (AFU_ORTHOLOGUE AFUA_4G00730)"/>
    <property type="match status" value="1"/>
</dbReference>
<protein>
    <submittedName>
        <fullName evidence="2">Hemerythrin HHE cation binding domain-containing protein</fullName>
    </submittedName>
</protein>
<name>A0A1I6JTF0_9SPHN</name>
<dbReference type="RefSeq" id="WP_093311097.1">
    <property type="nucleotide sequence ID" value="NZ_FOZG01000001.1"/>
</dbReference>
<reference evidence="2 3" key="1">
    <citation type="submission" date="2016-10" db="EMBL/GenBank/DDBJ databases">
        <authorList>
            <person name="de Groot N.N."/>
        </authorList>
    </citation>
    <scope>NUCLEOTIDE SEQUENCE [LARGE SCALE GENOMIC DNA]</scope>
    <source>
        <strain evidence="2 3">S5-249</strain>
    </source>
</reference>
<dbReference type="OrthoDB" id="7061066at2"/>
<dbReference type="EMBL" id="FOZG01000001">
    <property type="protein sequence ID" value="SFR82249.1"/>
    <property type="molecule type" value="Genomic_DNA"/>
</dbReference>
<dbReference type="InterPro" id="IPR012312">
    <property type="entry name" value="Hemerythrin-like"/>
</dbReference>
<accession>A0A1I6JTF0</accession>
<evidence type="ECO:0000313" key="3">
    <source>
        <dbReference type="Proteomes" id="UP000198824"/>
    </source>
</evidence>
<dbReference type="Proteomes" id="UP000198824">
    <property type="component" value="Unassembled WGS sequence"/>
</dbReference>
<evidence type="ECO:0000259" key="1">
    <source>
        <dbReference type="Pfam" id="PF01814"/>
    </source>
</evidence>
<keyword evidence="3" id="KW-1185">Reference proteome</keyword>
<evidence type="ECO:0000313" key="2">
    <source>
        <dbReference type="EMBL" id="SFR82249.1"/>
    </source>
</evidence>
<feature type="domain" description="Hemerythrin-like" evidence="1">
    <location>
        <begin position="39"/>
        <end position="148"/>
    </location>
</feature>
<proteinExistence type="predicted"/>